<dbReference type="VEuPathDB" id="FungiDB:ASPFODRAFT_41631"/>
<proteinExistence type="predicted"/>
<feature type="transmembrane region" description="Helical" evidence="1">
    <location>
        <begin position="32"/>
        <end position="50"/>
    </location>
</feature>
<name>A0A1M3TWW2_ASPLC</name>
<dbReference type="EMBL" id="KV878237">
    <property type="protein sequence ID" value="OJZ91206.1"/>
    <property type="molecule type" value="Genomic_DNA"/>
</dbReference>
<dbReference type="Proteomes" id="UP000184063">
    <property type="component" value="Unassembled WGS sequence"/>
</dbReference>
<evidence type="ECO:0000313" key="2">
    <source>
        <dbReference type="EMBL" id="OJZ91206.1"/>
    </source>
</evidence>
<keyword evidence="1" id="KW-1133">Transmembrane helix</keyword>
<accession>A0A1M3TWW2</accession>
<keyword evidence="1" id="KW-0812">Transmembrane</keyword>
<dbReference type="AlphaFoldDB" id="A0A1M3TWW2"/>
<organism evidence="2 3">
    <name type="scientific">Aspergillus luchuensis (strain CBS 106.47)</name>
    <dbReference type="NCBI Taxonomy" id="1137211"/>
    <lineage>
        <taxon>Eukaryota</taxon>
        <taxon>Fungi</taxon>
        <taxon>Dikarya</taxon>
        <taxon>Ascomycota</taxon>
        <taxon>Pezizomycotina</taxon>
        <taxon>Eurotiomycetes</taxon>
        <taxon>Eurotiomycetidae</taxon>
        <taxon>Eurotiales</taxon>
        <taxon>Aspergillaceae</taxon>
        <taxon>Aspergillus</taxon>
        <taxon>Aspergillus subgen. Circumdati</taxon>
    </lineage>
</organism>
<protein>
    <submittedName>
        <fullName evidence="2">Uncharacterized protein</fullName>
    </submittedName>
</protein>
<keyword evidence="1" id="KW-0472">Membrane</keyword>
<evidence type="ECO:0000256" key="1">
    <source>
        <dbReference type="SAM" id="Phobius"/>
    </source>
</evidence>
<gene>
    <name evidence="2" type="ORF">ASPFODRAFT_41631</name>
</gene>
<reference evidence="3" key="1">
    <citation type="journal article" date="2017" name="Genome Biol.">
        <title>Comparative genomics reveals high biological diversity and specific adaptations in the industrially and medically important fungal genus Aspergillus.</title>
        <authorList>
            <person name="de Vries R.P."/>
            <person name="Riley R."/>
            <person name="Wiebenga A."/>
            <person name="Aguilar-Osorio G."/>
            <person name="Amillis S."/>
            <person name="Uchima C.A."/>
            <person name="Anderluh G."/>
            <person name="Asadollahi M."/>
            <person name="Askin M."/>
            <person name="Barry K."/>
            <person name="Battaglia E."/>
            <person name="Bayram O."/>
            <person name="Benocci T."/>
            <person name="Braus-Stromeyer S.A."/>
            <person name="Caldana C."/>
            <person name="Canovas D."/>
            <person name="Cerqueira G.C."/>
            <person name="Chen F."/>
            <person name="Chen W."/>
            <person name="Choi C."/>
            <person name="Clum A."/>
            <person name="Dos Santos R.A."/>
            <person name="Damasio A.R."/>
            <person name="Diallinas G."/>
            <person name="Emri T."/>
            <person name="Fekete E."/>
            <person name="Flipphi M."/>
            <person name="Freyberg S."/>
            <person name="Gallo A."/>
            <person name="Gournas C."/>
            <person name="Habgood R."/>
            <person name="Hainaut M."/>
            <person name="Harispe M.L."/>
            <person name="Henrissat B."/>
            <person name="Hilden K.S."/>
            <person name="Hope R."/>
            <person name="Hossain A."/>
            <person name="Karabika E."/>
            <person name="Karaffa L."/>
            <person name="Karanyi Z."/>
            <person name="Krasevec N."/>
            <person name="Kuo A."/>
            <person name="Kusch H."/>
            <person name="LaButti K."/>
            <person name="Lagendijk E.L."/>
            <person name="Lapidus A."/>
            <person name="Levasseur A."/>
            <person name="Lindquist E."/>
            <person name="Lipzen A."/>
            <person name="Logrieco A.F."/>
            <person name="MacCabe A."/>
            <person name="Maekelae M.R."/>
            <person name="Malavazi I."/>
            <person name="Melin P."/>
            <person name="Meyer V."/>
            <person name="Mielnichuk N."/>
            <person name="Miskei M."/>
            <person name="Molnar A.P."/>
            <person name="Mule G."/>
            <person name="Ngan C.Y."/>
            <person name="Orejas M."/>
            <person name="Orosz E."/>
            <person name="Ouedraogo J.P."/>
            <person name="Overkamp K.M."/>
            <person name="Park H.-S."/>
            <person name="Perrone G."/>
            <person name="Piumi F."/>
            <person name="Punt P.J."/>
            <person name="Ram A.F."/>
            <person name="Ramon A."/>
            <person name="Rauscher S."/>
            <person name="Record E."/>
            <person name="Riano-Pachon D.M."/>
            <person name="Robert V."/>
            <person name="Roehrig J."/>
            <person name="Ruller R."/>
            <person name="Salamov A."/>
            <person name="Salih N.S."/>
            <person name="Samson R.A."/>
            <person name="Sandor E."/>
            <person name="Sanguinetti M."/>
            <person name="Schuetze T."/>
            <person name="Sepcic K."/>
            <person name="Shelest E."/>
            <person name="Sherlock G."/>
            <person name="Sophianopoulou V."/>
            <person name="Squina F.M."/>
            <person name="Sun H."/>
            <person name="Susca A."/>
            <person name="Todd R.B."/>
            <person name="Tsang A."/>
            <person name="Unkles S.E."/>
            <person name="van de Wiele N."/>
            <person name="van Rossen-Uffink D."/>
            <person name="Oliveira J.V."/>
            <person name="Vesth T.C."/>
            <person name="Visser J."/>
            <person name="Yu J.-H."/>
            <person name="Zhou M."/>
            <person name="Andersen M.R."/>
            <person name="Archer D.B."/>
            <person name="Baker S.E."/>
            <person name="Benoit I."/>
            <person name="Brakhage A.A."/>
            <person name="Braus G.H."/>
            <person name="Fischer R."/>
            <person name="Frisvad J.C."/>
            <person name="Goldman G.H."/>
            <person name="Houbraken J."/>
            <person name="Oakley B."/>
            <person name="Pocsi I."/>
            <person name="Scazzocchio C."/>
            <person name="Seiboth B."/>
            <person name="vanKuyk P.A."/>
            <person name="Wortman J."/>
            <person name="Dyer P.S."/>
            <person name="Grigoriev I.V."/>
        </authorList>
    </citation>
    <scope>NUCLEOTIDE SEQUENCE [LARGE SCALE GENOMIC DNA]</scope>
    <source>
        <strain evidence="3">CBS 106.47</strain>
    </source>
</reference>
<sequence length="66" mass="7268">MEWADGGQVTFHNTAAGNRHLGRSVQVRKDNTIIIIVIMNLLTTVSPIMWKRDDGDGAKGMETQAT</sequence>
<evidence type="ECO:0000313" key="3">
    <source>
        <dbReference type="Proteomes" id="UP000184063"/>
    </source>
</evidence>